<keyword evidence="7 21" id="KW-0378">Hydrolase</keyword>
<gene>
    <name evidence="21" type="primary">recQ</name>
    <name evidence="21" type="ORF">OS242_07060</name>
</gene>
<feature type="domain" description="Helicase ATP-binding" evidence="19">
    <location>
        <begin position="26"/>
        <end position="195"/>
    </location>
</feature>
<dbReference type="Gene3D" id="3.40.50.300">
    <property type="entry name" value="P-loop containing nucleotide triphosphate hydrolases"/>
    <property type="match status" value="2"/>
</dbReference>
<dbReference type="InterPro" id="IPR027417">
    <property type="entry name" value="P-loop_NTPase"/>
</dbReference>
<dbReference type="Pfam" id="PF14493">
    <property type="entry name" value="HTH_40"/>
    <property type="match status" value="1"/>
</dbReference>
<keyword evidence="10" id="KW-0067">ATP-binding</keyword>
<dbReference type="EMBL" id="JAPMLT010000002">
    <property type="protein sequence ID" value="MCX7569720.1"/>
    <property type="molecule type" value="Genomic_DNA"/>
</dbReference>
<evidence type="ECO:0000256" key="3">
    <source>
        <dbReference type="ARBA" id="ARBA00005446"/>
    </source>
</evidence>
<keyword evidence="14" id="KW-0413">Isomerase</keyword>
<organism evidence="21 22">
    <name type="scientific">Tumebacillus lacus</name>
    <dbReference type="NCBI Taxonomy" id="2995335"/>
    <lineage>
        <taxon>Bacteria</taxon>
        <taxon>Bacillati</taxon>
        <taxon>Bacillota</taxon>
        <taxon>Bacilli</taxon>
        <taxon>Bacillales</taxon>
        <taxon>Alicyclobacillaceae</taxon>
        <taxon>Tumebacillus</taxon>
    </lineage>
</organism>
<protein>
    <recommendedName>
        <fullName evidence="16">DNA helicase RecQ</fullName>
        <ecNumber evidence="16">5.6.2.4</ecNumber>
    </recommendedName>
</protein>
<evidence type="ECO:0000259" key="18">
    <source>
        <dbReference type="PROSITE" id="PS50967"/>
    </source>
</evidence>
<keyword evidence="12" id="KW-0233">DNA recombination</keyword>
<dbReference type="PANTHER" id="PTHR13710:SF105">
    <property type="entry name" value="ATP-DEPENDENT DNA HELICASE Q1"/>
    <property type="match status" value="1"/>
</dbReference>
<dbReference type="InterPro" id="IPR010997">
    <property type="entry name" value="HRDC-like_sf"/>
</dbReference>
<dbReference type="EC" id="5.6.2.4" evidence="16"/>
<dbReference type="Gene3D" id="1.10.150.80">
    <property type="entry name" value="HRDC domain"/>
    <property type="match status" value="1"/>
</dbReference>
<dbReference type="InterPro" id="IPR044876">
    <property type="entry name" value="HRDC_dom_sf"/>
</dbReference>
<dbReference type="PROSITE" id="PS51192">
    <property type="entry name" value="HELICASE_ATP_BIND_1"/>
    <property type="match status" value="1"/>
</dbReference>
<dbReference type="PROSITE" id="PS51194">
    <property type="entry name" value="HELICASE_CTER"/>
    <property type="match status" value="1"/>
</dbReference>
<feature type="domain" description="HRDC" evidence="18">
    <location>
        <begin position="515"/>
        <end position="595"/>
    </location>
</feature>
<evidence type="ECO:0000256" key="9">
    <source>
        <dbReference type="ARBA" id="ARBA00022833"/>
    </source>
</evidence>
<evidence type="ECO:0000256" key="2">
    <source>
        <dbReference type="ARBA" id="ARBA00001947"/>
    </source>
</evidence>
<dbReference type="SUPFAM" id="SSF46785">
    <property type="entry name" value="Winged helix' DNA-binding domain"/>
    <property type="match status" value="1"/>
</dbReference>
<proteinExistence type="inferred from homology"/>
<accession>A0ABT3WYF7</accession>
<keyword evidence="9" id="KW-0862">Zinc</keyword>
<comment type="caution">
    <text evidence="21">The sequence shown here is derived from an EMBL/GenBank/DDBJ whole genome shotgun (WGS) entry which is preliminary data.</text>
</comment>
<evidence type="ECO:0000256" key="11">
    <source>
        <dbReference type="ARBA" id="ARBA00023125"/>
    </source>
</evidence>
<dbReference type="Pfam" id="PF00570">
    <property type="entry name" value="HRDC"/>
    <property type="match status" value="1"/>
</dbReference>
<dbReference type="Proteomes" id="UP001208017">
    <property type="component" value="Unassembled WGS sequence"/>
</dbReference>
<dbReference type="CDD" id="cd17920">
    <property type="entry name" value="DEXHc_RecQ"/>
    <property type="match status" value="1"/>
</dbReference>
<dbReference type="SMART" id="SM00487">
    <property type="entry name" value="DEXDc"/>
    <property type="match status" value="1"/>
</dbReference>
<name>A0ABT3WYF7_9BACL</name>
<dbReference type="Pfam" id="PF09382">
    <property type="entry name" value="RQC"/>
    <property type="match status" value="1"/>
</dbReference>
<evidence type="ECO:0000256" key="16">
    <source>
        <dbReference type="NCBIfam" id="TIGR01389"/>
    </source>
</evidence>
<comment type="similarity">
    <text evidence="3">Belongs to the helicase family. RecQ subfamily.</text>
</comment>
<dbReference type="InterPro" id="IPR004589">
    <property type="entry name" value="DNA_helicase_ATP-dep_RecQ"/>
</dbReference>
<dbReference type="InterPro" id="IPR036390">
    <property type="entry name" value="WH_DNA-bd_sf"/>
</dbReference>
<keyword evidence="13" id="KW-0234">DNA repair</keyword>
<evidence type="ECO:0000256" key="8">
    <source>
        <dbReference type="ARBA" id="ARBA00022806"/>
    </source>
</evidence>
<dbReference type="SMART" id="SM00490">
    <property type="entry name" value="HELICc"/>
    <property type="match status" value="1"/>
</dbReference>
<dbReference type="InterPro" id="IPR002121">
    <property type="entry name" value="HRDC_dom"/>
</dbReference>
<dbReference type="PROSITE" id="PS50967">
    <property type="entry name" value="HRDC"/>
    <property type="match status" value="1"/>
</dbReference>
<evidence type="ECO:0000259" key="19">
    <source>
        <dbReference type="PROSITE" id="PS51192"/>
    </source>
</evidence>
<dbReference type="SUPFAM" id="SSF47819">
    <property type="entry name" value="HRDC-like"/>
    <property type="match status" value="1"/>
</dbReference>
<evidence type="ECO:0000256" key="5">
    <source>
        <dbReference type="ARBA" id="ARBA00022741"/>
    </source>
</evidence>
<evidence type="ECO:0000313" key="22">
    <source>
        <dbReference type="Proteomes" id="UP001208017"/>
    </source>
</evidence>
<dbReference type="InterPro" id="IPR029491">
    <property type="entry name" value="Helicase_HTH"/>
</dbReference>
<evidence type="ECO:0000256" key="6">
    <source>
        <dbReference type="ARBA" id="ARBA00022763"/>
    </source>
</evidence>
<dbReference type="InterPro" id="IPR018982">
    <property type="entry name" value="RQC_domain"/>
</dbReference>
<dbReference type="PANTHER" id="PTHR13710">
    <property type="entry name" value="DNA HELICASE RECQ FAMILY MEMBER"/>
    <property type="match status" value="1"/>
</dbReference>
<keyword evidence="8 21" id="KW-0347">Helicase</keyword>
<dbReference type="InterPro" id="IPR001650">
    <property type="entry name" value="Helicase_C-like"/>
</dbReference>
<evidence type="ECO:0000256" key="4">
    <source>
        <dbReference type="ARBA" id="ARBA00022723"/>
    </source>
</evidence>
<keyword evidence="11" id="KW-0238">DNA-binding</keyword>
<dbReference type="GO" id="GO:0003678">
    <property type="term" value="F:DNA helicase activity"/>
    <property type="evidence" value="ECO:0007669"/>
    <property type="project" value="UniProtKB-EC"/>
</dbReference>
<dbReference type="InterPro" id="IPR036388">
    <property type="entry name" value="WH-like_DNA-bd_sf"/>
</dbReference>
<reference evidence="21 22" key="1">
    <citation type="submission" date="2022-11" db="EMBL/GenBank/DDBJ databases">
        <title>Study of microbial diversity in lake waters.</title>
        <authorList>
            <person name="Zhang J."/>
        </authorList>
    </citation>
    <scope>NUCLEOTIDE SEQUENCE [LARGE SCALE GENOMIC DNA]</scope>
    <source>
        <strain evidence="21 22">DT12</strain>
    </source>
</reference>
<keyword evidence="22" id="KW-1185">Reference proteome</keyword>
<dbReference type="InterPro" id="IPR006293">
    <property type="entry name" value="DNA_helicase_ATP-dep_RecQ_bac"/>
</dbReference>
<dbReference type="RefSeq" id="WP_267150950.1">
    <property type="nucleotide sequence ID" value="NZ_JAPMLT010000002.1"/>
</dbReference>
<evidence type="ECO:0000256" key="7">
    <source>
        <dbReference type="ARBA" id="ARBA00022801"/>
    </source>
</evidence>
<sequence length="714" mass="79755">MMETARELLQKHYGYSDFRSGQESILRSVLAGHDTLGIMPTGGGKSICYQIPALLLPGLTLVVSPLISLMKDQVDALQSLGIPAAMLNSTLSAKEADDTLAAAKQGAFKLLYIAPERLDSERFRNDLYDLPISQIAIDEAHCISQWGHDFRPSYLSVSRMIHSLPVRPLITAFTATATPEVTQDILSLLSIRPNHVFVTGFNRENLSFALLRGVNKRDYLDAFLPAHKDEAGIIYAATRKEVDQLHEILTARGYTVGKYHAGLTDDEKSMWQEKFLYDDVRIMVATNAFGMGIDKSNVRWILHYNMPKNMESYYQEAGRAGRDGGPGQCVLLYHPQDVQLQKFLIEQSSAQERQANEYKKLQAMVDFCHTTRCLRNYILEYFEDALPEPCGVCSSCVDDSELRDITVEAQKIFSCVKRMKERFGAGLVAQTLKGSSNQKVKQFGFDRLPTYGIMKEYKEKDIADLIHLLVAEGYLALTDSRFPTVQLTQRAVGVLQGKETVQQKVRAKQEAERHGTPDADLFERLREVRKEISQREKVPPYIIFADSTLREMSEYVPVDEAAMLRIKGVGESKFAKYGAPFLDAIRSYAEERGLDLSGRPQPTADAADRPAADSGKGDTPTHLQSLALFQAGRSVQEIAAERGLKPVTIEDHLIRAAVEGHDLDWSQIIPAEHEPLILAAADEIGAEKLRPLKDALPPEVEYFTIKAVLAKRGM</sequence>
<comment type="catalytic activity">
    <reaction evidence="15">
        <text>Couples ATP hydrolysis with the unwinding of duplex DNA by translocating in the 3'-5' direction.</text>
        <dbReference type="EC" id="5.6.2.4"/>
    </reaction>
</comment>
<evidence type="ECO:0000313" key="21">
    <source>
        <dbReference type="EMBL" id="MCX7569720.1"/>
    </source>
</evidence>
<evidence type="ECO:0000256" key="15">
    <source>
        <dbReference type="ARBA" id="ARBA00034617"/>
    </source>
</evidence>
<dbReference type="SMART" id="SM00956">
    <property type="entry name" value="RQC"/>
    <property type="match status" value="1"/>
</dbReference>
<dbReference type="Pfam" id="PF00271">
    <property type="entry name" value="Helicase_C"/>
    <property type="match status" value="1"/>
</dbReference>
<dbReference type="NCBIfam" id="TIGR01389">
    <property type="entry name" value="recQ"/>
    <property type="match status" value="1"/>
</dbReference>
<keyword evidence="6" id="KW-0227">DNA damage</keyword>
<feature type="region of interest" description="Disordered" evidence="17">
    <location>
        <begin position="595"/>
        <end position="620"/>
    </location>
</feature>
<evidence type="ECO:0000259" key="20">
    <source>
        <dbReference type="PROSITE" id="PS51194"/>
    </source>
</evidence>
<feature type="domain" description="Helicase C-terminal" evidence="20">
    <location>
        <begin position="219"/>
        <end position="365"/>
    </location>
</feature>
<dbReference type="InterPro" id="IPR011545">
    <property type="entry name" value="DEAD/DEAH_box_helicase_dom"/>
</dbReference>
<keyword evidence="5" id="KW-0547">Nucleotide-binding</keyword>
<evidence type="ECO:0000256" key="1">
    <source>
        <dbReference type="ARBA" id="ARBA00001946"/>
    </source>
</evidence>
<comment type="cofactor">
    <cofactor evidence="1">
        <name>Mg(2+)</name>
        <dbReference type="ChEBI" id="CHEBI:18420"/>
    </cofactor>
</comment>
<dbReference type="Gene3D" id="1.10.10.10">
    <property type="entry name" value="Winged helix-like DNA-binding domain superfamily/Winged helix DNA-binding domain"/>
    <property type="match status" value="1"/>
</dbReference>
<evidence type="ECO:0000256" key="12">
    <source>
        <dbReference type="ARBA" id="ARBA00023172"/>
    </source>
</evidence>
<evidence type="ECO:0000256" key="14">
    <source>
        <dbReference type="ARBA" id="ARBA00023235"/>
    </source>
</evidence>
<evidence type="ECO:0000256" key="13">
    <source>
        <dbReference type="ARBA" id="ARBA00023204"/>
    </source>
</evidence>
<dbReference type="Pfam" id="PF00270">
    <property type="entry name" value="DEAD"/>
    <property type="match status" value="1"/>
</dbReference>
<dbReference type="InterPro" id="IPR014001">
    <property type="entry name" value="Helicase_ATP-bd"/>
</dbReference>
<dbReference type="SMART" id="SM00341">
    <property type="entry name" value="HRDC"/>
    <property type="match status" value="1"/>
</dbReference>
<dbReference type="SUPFAM" id="SSF52540">
    <property type="entry name" value="P-loop containing nucleoside triphosphate hydrolases"/>
    <property type="match status" value="1"/>
</dbReference>
<comment type="cofactor">
    <cofactor evidence="2">
        <name>Zn(2+)</name>
        <dbReference type="ChEBI" id="CHEBI:29105"/>
    </cofactor>
</comment>
<dbReference type="Pfam" id="PF16124">
    <property type="entry name" value="RecQ_Zn_bind"/>
    <property type="match status" value="1"/>
</dbReference>
<keyword evidence="4" id="KW-0479">Metal-binding</keyword>
<dbReference type="NCBIfam" id="TIGR00614">
    <property type="entry name" value="recQ_fam"/>
    <property type="match status" value="1"/>
</dbReference>
<dbReference type="GO" id="GO:0016787">
    <property type="term" value="F:hydrolase activity"/>
    <property type="evidence" value="ECO:0007669"/>
    <property type="project" value="UniProtKB-KW"/>
</dbReference>
<evidence type="ECO:0000256" key="17">
    <source>
        <dbReference type="SAM" id="MobiDB-lite"/>
    </source>
</evidence>
<dbReference type="InterPro" id="IPR032284">
    <property type="entry name" value="RecQ_Zn-bd"/>
</dbReference>
<evidence type="ECO:0000256" key="10">
    <source>
        <dbReference type="ARBA" id="ARBA00022840"/>
    </source>
</evidence>